<dbReference type="EMBL" id="CABPSB010000006">
    <property type="protein sequence ID" value="VVE00032.1"/>
    <property type="molecule type" value="Genomic_DNA"/>
</dbReference>
<name>A0A5E4UJH0_9BURK</name>
<dbReference type="RefSeq" id="WP_150668793.1">
    <property type="nucleotide sequence ID" value="NZ_CABPSB010000006.1"/>
</dbReference>
<dbReference type="InterPro" id="IPR012340">
    <property type="entry name" value="NA-bd_OB-fold"/>
</dbReference>
<feature type="domain" description="ChsH2 rubredoxin-like zinc ribbon" evidence="1">
    <location>
        <begin position="7"/>
        <end position="30"/>
    </location>
</feature>
<gene>
    <name evidence="2" type="ORF">PAN31108_02078</name>
</gene>
<sequence length="100" mass="10376">MTLSVFQCNDCDHTLFPARYLCPSCGGADWRSVPIPQGIVSEATVVRQRVGQPNAAPLYLASVISMAGPIVIARSGAALHAGDVVNLTIDAAGAILASRI</sequence>
<accession>A0A5E4UJH0</accession>
<organism evidence="2 3">
    <name type="scientific">Pandoraea anhela</name>
    <dbReference type="NCBI Taxonomy" id="2508295"/>
    <lineage>
        <taxon>Bacteria</taxon>
        <taxon>Pseudomonadati</taxon>
        <taxon>Pseudomonadota</taxon>
        <taxon>Betaproteobacteria</taxon>
        <taxon>Burkholderiales</taxon>
        <taxon>Burkholderiaceae</taxon>
        <taxon>Pandoraea</taxon>
    </lineage>
</organism>
<keyword evidence="3" id="KW-1185">Reference proteome</keyword>
<reference evidence="2 3" key="1">
    <citation type="submission" date="2019-08" db="EMBL/GenBank/DDBJ databases">
        <authorList>
            <person name="Peeters C."/>
        </authorList>
    </citation>
    <scope>NUCLEOTIDE SEQUENCE [LARGE SCALE GENOMIC DNA]</scope>
    <source>
        <strain evidence="2 3">LMG 31108</strain>
    </source>
</reference>
<dbReference type="InterPro" id="IPR022002">
    <property type="entry name" value="ChsH2_Znr"/>
</dbReference>
<dbReference type="SUPFAM" id="SSF50249">
    <property type="entry name" value="Nucleic acid-binding proteins"/>
    <property type="match status" value="1"/>
</dbReference>
<dbReference type="Pfam" id="PF12172">
    <property type="entry name" value="zf-ChsH2"/>
    <property type="match status" value="1"/>
</dbReference>
<protein>
    <recommendedName>
        <fullName evidence="1">ChsH2 rubredoxin-like zinc ribbon domain-containing protein</fullName>
    </recommendedName>
</protein>
<evidence type="ECO:0000313" key="2">
    <source>
        <dbReference type="EMBL" id="VVE00032.1"/>
    </source>
</evidence>
<proteinExistence type="predicted"/>
<dbReference type="Proteomes" id="UP000406256">
    <property type="component" value="Unassembled WGS sequence"/>
</dbReference>
<evidence type="ECO:0000313" key="3">
    <source>
        <dbReference type="Proteomes" id="UP000406256"/>
    </source>
</evidence>
<evidence type="ECO:0000259" key="1">
    <source>
        <dbReference type="Pfam" id="PF12172"/>
    </source>
</evidence>
<dbReference type="OrthoDB" id="9033662at2"/>
<dbReference type="AlphaFoldDB" id="A0A5E4UJH0"/>